<name>A0A2W5N2E9_9BACT</name>
<dbReference type="EMBL" id="QFQB01000068">
    <property type="protein sequence ID" value="PZQ44995.1"/>
    <property type="molecule type" value="Genomic_DNA"/>
</dbReference>
<comment type="caution">
    <text evidence="2">The sequence shown here is derived from an EMBL/GenBank/DDBJ whole genome shotgun (WGS) entry which is preliminary data.</text>
</comment>
<reference evidence="2 3" key="1">
    <citation type="submission" date="2017-08" db="EMBL/GenBank/DDBJ databases">
        <title>Infants hospitalized years apart are colonized by the same room-sourced microbial strains.</title>
        <authorList>
            <person name="Brooks B."/>
            <person name="Olm M.R."/>
            <person name="Firek B.A."/>
            <person name="Baker R."/>
            <person name="Thomas B.C."/>
            <person name="Morowitz M.J."/>
            <person name="Banfield J.F."/>
        </authorList>
    </citation>
    <scope>NUCLEOTIDE SEQUENCE [LARGE SCALE GENOMIC DNA]</scope>
    <source>
        <strain evidence="2">S2_005_002_R2_29</strain>
    </source>
</reference>
<dbReference type="AlphaFoldDB" id="A0A2W5N2E9"/>
<feature type="compositionally biased region" description="Low complexity" evidence="1">
    <location>
        <begin position="265"/>
        <end position="276"/>
    </location>
</feature>
<sequence>MQQHNREELSNSAIASVLGTDQVSARARLFADNKSQLLQSLSVADEQEAARLRQREKDRDGVDGDTDIAILKRRSGAYHSSRGRQDETPAEQEAREQKEQAEGLRRAVHIADQINETNKSWLQSTKNYIVDTASYYGKKLSDGVGYAYNVAAEKVGWARDKLYEGVEWAKDTAIWAKDKVVETAQWAKDKAVGAYNYVTTGVSDWWNGKPEAQAEKPSAPAQIATAKAAPEPSTVSNKNDISTGWSLSSIYHSVVGDNPTPAKPAPAVSAPAAKSSWDFNPFN</sequence>
<dbReference type="Proteomes" id="UP000249417">
    <property type="component" value="Unassembled WGS sequence"/>
</dbReference>
<gene>
    <name evidence="2" type="ORF">DI551_08815</name>
</gene>
<feature type="region of interest" description="Disordered" evidence="1">
    <location>
        <begin position="256"/>
        <end position="283"/>
    </location>
</feature>
<feature type="region of interest" description="Disordered" evidence="1">
    <location>
        <begin position="209"/>
        <end position="240"/>
    </location>
</feature>
<organism evidence="2 3">
    <name type="scientific">Micavibrio aeruginosavorus</name>
    <dbReference type="NCBI Taxonomy" id="349221"/>
    <lineage>
        <taxon>Bacteria</taxon>
        <taxon>Pseudomonadati</taxon>
        <taxon>Bdellovibrionota</taxon>
        <taxon>Bdellovibrionia</taxon>
        <taxon>Bdellovibrionales</taxon>
        <taxon>Pseudobdellovibrionaceae</taxon>
        <taxon>Micavibrio</taxon>
    </lineage>
</organism>
<feature type="region of interest" description="Disordered" evidence="1">
    <location>
        <begin position="73"/>
        <end position="103"/>
    </location>
</feature>
<accession>A0A2W5N2E9</accession>
<evidence type="ECO:0000313" key="3">
    <source>
        <dbReference type="Proteomes" id="UP000249417"/>
    </source>
</evidence>
<feature type="compositionally biased region" description="Basic and acidic residues" evidence="1">
    <location>
        <begin position="83"/>
        <end position="103"/>
    </location>
</feature>
<evidence type="ECO:0000313" key="2">
    <source>
        <dbReference type="EMBL" id="PZQ44995.1"/>
    </source>
</evidence>
<protein>
    <submittedName>
        <fullName evidence="2">Uncharacterized protein</fullName>
    </submittedName>
</protein>
<feature type="compositionally biased region" description="Low complexity" evidence="1">
    <location>
        <begin position="217"/>
        <end position="232"/>
    </location>
</feature>
<evidence type="ECO:0000256" key="1">
    <source>
        <dbReference type="SAM" id="MobiDB-lite"/>
    </source>
</evidence>
<proteinExistence type="predicted"/>